<dbReference type="PANTHER" id="PTHR42030:SF1">
    <property type="entry name" value="DRBM DOMAIN-CONTAINING PROTEIN"/>
    <property type="match status" value="1"/>
</dbReference>
<evidence type="ECO:0000313" key="1">
    <source>
        <dbReference type="EMBL" id="KAF1926493.1"/>
    </source>
</evidence>
<gene>
    <name evidence="1" type="ORF">M421DRAFT_7096</name>
</gene>
<proteinExistence type="predicted"/>
<dbReference type="SUPFAM" id="SSF54768">
    <property type="entry name" value="dsRNA-binding domain-like"/>
    <property type="match status" value="1"/>
</dbReference>
<dbReference type="Proteomes" id="UP000800082">
    <property type="component" value="Unassembled WGS sequence"/>
</dbReference>
<dbReference type="PANTHER" id="PTHR42030">
    <property type="entry name" value="DRBM DOMAIN-CONTAINING PROTEIN"/>
    <property type="match status" value="1"/>
</dbReference>
<name>A0A6A5RG92_9PLEO</name>
<sequence>MSQVEPWTHQLKQYCQAEGLGDVVYQDVSDRRGGRTAWSTIAVINNTQYPARFWYDGSRIEQAKEDAAEIALCNLKKSLERQRPSASQYQRSLAA</sequence>
<dbReference type="Gene3D" id="3.30.160.20">
    <property type="match status" value="1"/>
</dbReference>
<dbReference type="EMBL" id="ML978977">
    <property type="protein sequence ID" value="KAF1926493.1"/>
    <property type="molecule type" value="Genomic_DNA"/>
</dbReference>
<accession>A0A6A5RG92</accession>
<reference evidence="1" key="1">
    <citation type="journal article" date="2020" name="Stud. Mycol.">
        <title>101 Dothideomycetes genomes: a test case for predicting lifestyles and emergence of pathogens.</title>
        <authorList>
            <person name="Haridas S."/>
            <person name="Albert R."/>
            <person name="Binder M."/>
            <person name="Bloem J."/>
            <person name="Labutti K."/>
            <person name="Salamov A."/>
            <person name="Andreopoulos B."/>
            <person name="Baker S."/>
            <person name="Barry K."/>
            <person name="Bills G."/>
            <person name="Bluhm B."/>
            <person name="Cannon C."/>
            <person name="Castanera R."/>
            <person name="Culley D."/>
            <person name="Daum C."/>
            <person name="Ezra D."/>
            <person name="Gonzalez J."/>
            <person name="Henrissat B."/>
            <person name="Kuo A."/>
            <person name="Liang C."/>
            <person name="Lipzen A."/>
            <person name="Lutzoni F."/>
            <person name="Magnuson J."/>
            <person name="Mondo S."/>
            <person name="Nolan M."/>
            <person name="Ohm R."/>
            <person name="Pangilinan J."/>
            <person name="Park H.-J."/>
            <person name="Ramirez L."/>
            <person name="Alfaro M."/>
            <person name="Sun H."/>
            <person name="Tritt A."/>
            <person name="Yoshinaga Y."/>
            <person name="Zwiers L.-H."/>
            <person name="Turgeon B."/>
            <person name="Goodwin S."/>
            <person name="Spatafora J."/>
            <person name="Crous P."/>
            <person name="Grigoriev I."/>
        </authorList>
    </citation>
    <scope>NUCLEOTIDE SEQUENCE</scope>
    <source>
        <strain evidence="1">CBS 183.55</strain>
    </source>
</reference>
<dbReference type="OrthoDB" id="5418749at2759"/>
<organism evidence="1 2">
    <name type="scientific">Didymella exigua CBS 183.55</name>
    <dbReference type="NCBI Taxonomy" id="1150837"/>
    <lineage>
        <taxon>Eukaryota</taxon>
        <taxon>Fungi</taxon>
        <taxon>Dikarya</taxon>
        <taxon>Ascomycota</taxon>
        <taxon>Pezizomycotina</taxon>
        <taxon>Dothideomycetes</taxon>
        <taxon>Pleosporomycetidae</taxon>
        <taxon>Pleosporales</taxon>
        <taxon>Pleosporineae</taxon>
        <taxon>Didymellaceae</taxon>
        <taxon>Didymella</taxon>
    </lineage>
</organism>
<evidence type="ECO:0008006" key="3">
    <source>
        <dbReference type="Google" id="ProtNLM"/>
    </source>
</evidence>
<dbReference type="CDD" id="cd00048">
    <property type="entry name" value="DSRM_SF"/>
    <property type="match status" value="1"/>
</dbReference>
<evidence type="ECO:0000313" key="2">
    <source>
        <dbReference type="Proteomes" id="UP000800082"/>
    </source>
</evidence>
<protein>
    <recommendedName>
        <fullName evidence="3">DRBM domain-containing protein</fullName>
    </recommendedName>
</protein>
<dbReference type="GeneID" id="54354421"/>
<dbReference type="RefSeq" id="XP_033446745.1">
    <property type="nucleotide sequence ID" value="XM_033596754.1"/>
</dbReference>
<keyword evidence="2" id="KW-1185">Reference proteome</keyword>
<dbReference type="AlphaFoldDB" id="A0A6A5RG92"/>